<feature type="region of interest" description="Disordered" evidence="1">
    <location>
        <begin position="639"/>
        <end position="671"/>
    </location>
</feature>
<reference evidence="2" key="1">
    <citation type="submission" date="2023-03" db="EMBL/GenBank/DDBJ databases">
        <title>Massive genome expansion in bonnet fungi (Mycena s.s.) driven by repeated elements and novel gene families across ecological guilds.</title>
        <authorList>
            <consortium name="Lawrence Berkeley National Laboratory"/>
            <person name="Harder C.B."/>
            <person name="Miyauchi S."/>
            <person name="Viragh M."/>
            <person name="Kuo A."/>
            <person name="Thoen E."/>
            <person name="Andreopoulos B."/>
            <person name="Lu D."/>
            <person name="Skrede I."/>
            <person name="Drula E."/>
            <person name="Henrissat B."/>
            <person name="Morin E."/>
            <person name="Kohler A."/>
            <person name="Barry K."/>
            <person name="LaButti K."/>
            <person name="Morin E."/>
            <person name="Salamov A."/>
            <person name="Lipzen A."/>
            <person name="Mereny Z."/>
            <person name="Hegedus B."/>
            <person name="Baldrian P."/>
            <person name="Stursova M."/>
            <person name="Weitz H."/>
            <person name="Taylor A."/>
            <person name="Grigoriev I.V."/>
            <person name="Nagy L.G."/>
            <person name="Martin F."/>
            <person name="Kauserud H."/>
        </authorList>
    </citation>
    <scope>NUCLEOTIDE SEQUENCE</scope>
    <source>
        <strain evidence="2">9144</strain>
    </source>
</reference>
<sequence>MVHEVSEKYFTFPFNVRPETEKGSLAYPPPDDSVRDYFTVPIVDSGNVRLRDSLFFRHLFLLTRETLDADFAEVQALPHAWRDWLKQSTHPGWGKDRQRMKGQPRGVNRSVLYEEAINRALNDLAGTTLVLAVRKLEEAVIGLLKRLGAIKTTGLTLFLYFDEVHSLFGAHGDTVDQTRWDILCSTLASITNAVVRHPKITSADTTSATAEGTADEGNMADVQFEGDDKVTARTKVFCVSLSTASHFPSIVRPKHMASSARAVHPHVNLFPPYTTTPFDINTLDPGKVKIVDLVKISYLATLGRPLWSVLRAKPQQLMHLAIGKLSATPVVSYKAPIHTLGPSLTEPPRYTNSIAITDNEDSFVSDSLADFAAVSTRVLIDVETRRETAHRLISTLVCNHLRTVFSASAHCEYMMTGTPSEPILAEAAAVIMHESQVSMVKFLQAVLASNLISKGERGELVARALLIMAIDRAIHMERLKPGAKPLQSLYDQDLPVYHRTVSVKSFIEALVSGSSNQDVLLKSRPQNISSDKNPATFEETFEHGYVCFTHFVRSENATNTTAFLAFTRGAALQFSFDHPTWDIGIPVAIFDVKYIKEYRGVEKVPLSRARWTMLLFSIKARGTAQPASYSDSAGFWTALPPHAGEGRQGKKRKHTEDEDEDENENEERNLHDSVPVAVFLMELVISGDRARSKVEAKAAASRTRTRDTGKATASRATTKTQVPASQTTTRKIEAEDAASPATTRAIKQHPRYAFTIVGCSSSVYSVIDPSEKDNYRAVLSAGTLLDEHPLSHQKGV</sequence>
<organism evidence="2 3">
    <name type="scientific">Mycena pura</name>
    <dbReference type="NCBI Taxonomy" id="153505"/>
    <lineage>
        <taxon>Eukaryota</taxon>
        <taxon>Fungi</taxon>
        <taxon>Dikarya</taxon>
        <taxon>Basidiomycota</taxon>
        <taxon>Agaricomycotina</taxon>
        <taxon>Agaricomycetes</taxon>
        <taxon>Agaricomycetidae</taxon>
        <taxon>Agaricales</taxon>
        <taxon>Marasmiineae</taxon>
        <taxon>Mycenaceae</taxon>
        <taxon>Mycena</taxon>
    </lineage>
</organism>
<feature type="region of interest" description="Disordered" evidence="1">
    <location>
        <begin position="692"/>
        <end position="743"/>
    </location>
</feature>
<dbReference type="EMBL" id="JARJCW010000004">
    <property type="protein sequence ID" value="KAJ7226119.1"/>
    <property type="molecule type" value="Genomic_DNA"/>
</dbReference>
<accession>A0AAD6YQH4</accession>
<name>A0AAD6YQH4_9AGAR</name>
<dbReference type="AlphaFoldDB" id="A0AAD6YQH4"/>
<gene>
    <name evidence="2" type="ORF">GGX14DRAFT_423957</name>
</gene>
<evidence type="ECO:0000313" key="2">
    <source>
        <dbReference type="EMBL" id="KAJ7226119.1"/>
    </source>
</evidence>
<dbReference type="PANTHER" id="PTHR33266:SF1">
    <property type="entry name" value="F-BOX DOMAIN-CONTAINING PROTEIN"/>
    <property type="match status" value="1"/>
</dbReference>
<comment type="caution">
    <text evidence="2">The sequence shown here is derived from an EMBL/GenBank/DDBJ whole genome shotgun (WGS) entry which is preliminary data.</text>
</comment>
<proteinExistence type="predicted"/>
<evidence type="ECO:0000256" key="1">
    <source>
        <dbReference type="SAM" id="MobiDB-lite"/>
    </source>
</evidence>
<dbReference type="Proteomes" id="UP001219525">
    <property type="component" value="Unassembled WGS sequence"/>
</dbReference>
<protein>
    <submittedName>
        <fullName evidence="2">Uncharacterized protein</fullName>
    </submittedName>
</protein>
<feature type="non-terminal residue" evidence="2">
    <location>
        <position position="796"/>
    </location>
</feature>
<dbReference type="PANTHER" id="PTHR33266">
    <property type="entry name" value="CHROMOSOME 15, WHOLE GENOME SHOTGUN SEQUENCE"/>
    <property type="match status" value="1"/>
</dbReference>
<evidence type="ECO:0000313" key="3">
    <source>
        <dbReference type="Proteomes" id="UP001219525"/>
    </source>
</evidence>
<keyword evidence="3" id="KW-1185">Reference proteome</keyword>
<feature type="compositionally biased region" description="Polar residues" evidence="1">
    <location>
        <begin position="714"/>
        <end position="729"/>
    </location>
</feature>